<dbReference type="PANTHER" id="PTHR11860:SF118">
    <property type="entry name" value="CMRF35-LIKE MOLECULE 3-RELATED"/>
    <property type="match status" value="1"/>
</dbReference>
<feature type="domain" description="Immunoglobulin" evidence="6">
    <location>
        <begin position="5"/>
        <end position="105"/>
    </location>
</feature>
<feature type="transmembrane region" description="Helical" evidence="5">
    <location>
        <begin position="308"/>
        <end position="328"/>
    </location>
</feature>
<keyword evidence="3 5" id="KW-0472">Membrane</keyword>
<evidence type="ECO:0000256" key="3">
    <source>
        <dbReference type="ARBA" id="ARBA00023136"/>
    </source>
</evidence>
<name>A0A8J4TDZ1_CLAMG</name>
<dbReference type="InterPro" id="IPR036179">
    <property type="entry name" value="Ig-like_dom_sf"/>
</dbReference>
<proteinExistence type="predicted"/>
<dbReference type="InterPro" id="IPR013783">
    <property type="entry name" value="Ig-like_fold"/>
</dbReference>
<evidence type="ECO:0000313" key="7">
    <source>
        <dbReference type="EMBL" id="KAF5889988.1"/>
    </source>
</evidence>
<protein>
    <submittedName>
        <fullName evidence="7">CMRF35-like molecule 1 isoform X1</fullName>
    </submittedName>
</protein>
<dbReference type="OrthoDB" id="8920197at2759"/>
<accession>A0A8J4TDZ1</accession>
<dbReference type="InterPro" id="IPR013106">
    <property type="entry name" value="Ig_V-set"/>
</dbReference>
<evidence type="ECO:0000256" key="2">
    <source>
        <dbReference type="ARBA" id="ARBA00022692"/>
    </source>
</evidence>
<evidence type="ECO:0000256" key="1">
    <source>
        <dbReference type="ARBA" id="ARBA00004370"/>
    </source>
</evidence>
<dbReference type="SMART" id="SM00409">
    <property type="entry name" value="IG"/>
    <property type="match status" value="1"/>
</dbReference>
<feature type="non-terminal residue" evidence="7">
    <location>
        <position position="1"/>
    </location>
</feature>
<dbReference type="PANTHER" id="PTHR11860">
    <property type="entry name" value="POLYMERIC-IMMUNOGLOBULIN RECEPTOR"/>
    <property type="match status" value="1"/>
</dbReference>
<evidence type="ECO:0000256" key="4">
    <source>
        <dbReference type="SAM" id="MobiDB-lite"/>
    </source>
</evidence>
<dbReference type="Proteomes" id="UP000727407">
    <property type="component" value="Unassembled WGS sequence"/>
</dbReference>
<evidence type="ECO:0000313" key="8">
    <source>
        <dbReference type="Proteomes" id="UP000727407"/>
    </source>
</evidence>
<dbReference type="InterPro" id="IPR003599">
    <property type="entry name" value="Ig_sub"/>
</dbReference>
<feature type="transmembrane region" description="Helical" evidence="5">
    <location>
        <begin position="340"/>
        <end position="359"/>
    </location>
</feature>
<dbReference type="GO" id="GO:0005886">
    <property type="term" value="C:plasma membrane"/>
    <property type="evidence" value="ECO:0007669"/>
    <property type="project" value="TreeGrafter"/>
</dbReference>
<feature type="non-terminal residue" evidence="7">
    <location>
        <position position="377"/>
    </location>
</feature>
<feature type="transmembrane region" description="Helical" evidence="5">
    <location>
        <begin position="279"/>
        <end position="302"/>
    </location>
</feature>
<reference evidence="7" key="1">
    <citation type="submission" date="2020-07" db="EMBL/GenBank/DDBJ databases">
        <title>Clarias magur genome sequencing, assembly and annotation.</title>
        <authorList>
            <person name="Kushwaha B."/>
            <person name="Kumar R."/>
            <person name="Das P."/>
            <person name="Joshi C.G."/>
            <person name="Kumar D."/>
            <person name="Nagpure N.S."/>
            <person name="Pandey M."/>
            <person name="Agarwal S."/>
            <person name="Srivastava S."/>
            <person name="Singh M."/>
            <person name="Sahoo L."/>
            <person name="Jayasankar P."/>
            <person name="Meher P.K."/>
            <person name="Koringa P.G."/>
            <person name="Iquebal M.A."/>
            <person name="Das S.P."/>
            <person name="Bit A."/>
            <person name="Patnaik S."/>
            <person name="Patel N."/>
            <person name="Shah T.M."/>
            <person name="Hinsu A."/>
            <person name="Jena J.K."/>
        </authorList>
    </citation>
    <scope>NUCLEOTIDE SEQUENCE</scope>
    <source>
        <strain evidence="7">CIFAMagur01</strain>
        <tissue evidence="7">Testis</tissue>
    </source>
</reference>
<keyword evidence="5" id="KW-1133">Transmembrane helix</keyword>
<evidence type="ECO:0000259" key="6">
    <source>
        <dbReference type="SMART" id="SM00409"/>
    </source>
</evidence>
<keyword evidence="2 5" id="KW-0812">Transmembrane</keyword>
<dbReference type="SUPFAM" id="SSF48726">
    <property type="entry name" value="Immunoglobulin"/>
    <property type="match status" value="1"/>
</dbReference>
<feature type="compositionally biased region" description="Low complexity" evidence="4">
    <location>
        <begin position="110"/>
        <end position="125"/>
    </location>
</feature>
<dbReference type="EMBL" id="QNUK01000740">
    <property type="protein sequence ID" value="KAF5889988.1"/>
    <property type="molecule type" value="Genomic_DNA"/>
</dbReference>
<sequence length="377" mass="40633">GTDAVTTVTGYRGRSVQINCTYTSGYEKITKYLCRGGCSVVRIKDVPVDSKSPAKDSRFSLYDDTTAKVFTVTITDLRPEDEGTYWCAIGGTWRDTYTKILLLVKVDDPSTSTVSHTTHSTSTHSMSPSLHAENTHSSEMSTVITAVSVVLVLLLFALLCATVLQRKKNKGSSQAQPAQSSSNHQAVPCHDYVYDEIKDSKSLSNMIYSTAPPPSIPSEIYSNTGFPTVPSDHAQAVYTTVDHPPDPPDQDFYSTAQLPTIPSSVSAAPPSVVESGERLTYAASGFRIEMVLVITFCLILAFPGFAHYLMISTGAVLLAVAVILAVYCTIKRQDIPGTPGYIILPTTAVLFAVAVIIAISCKIKCQGSATVTRLPRE</sequence>
<keyword evidence="8" id="KW-1185">Reference proteome</keyword>
<comment type="caution">
    <text evidence="7">The sequence shown here is derived from an EMBL/GenBank/DDBJ whole genome shotgun (WGS) entry which is preliminary data.</text>
</comment>
<dbReference type="InterPro" id="IPR050671">
    <property type="entry name" value="CD300_family_receptors"/>
</dbReference>
<feature type="transmembrane region" description="Helical" evidence="5">
    <location>
        <begin position="143"/>
        <end position="164"/>
    </location>
</feature>
<gene>
    <name evidence="7" type="ORF">DAT39_020309</name>
</gene>
<dbReference type="Pfam" id="PF07686">
    <property type="entry name" value="V-set"/>
    <property type="match status" value="1"/>
</dbReference>
<dbReference type="AlphaFoldDB" id="A0A8J4TDZ1"/>
<dbReference type="GO" id="GO:0004888">
    <property type="term" value="F:transmembrane signaling receptor activity"/>
    <property type="evidence" value="ECO:0007669"/>
    <property type="project" value="TreeGrafter"/>
</dbReference>
<dbReference type="CDD" id="cd05716">
    <property type="entry name" value="IgV_pIgR_like"/>
    <property type="match status" value="1"/>
</dbReference>
<organism evidence="7 8">
    <name type="scientific">Clarias magur</name>
    <name type="common">Asian catfish</name>
    <name type="synonym">Macropteronotus magur</name>
    <dbReference type="NCBI Taxonomy" id="1594786"/>
    <lineage>
        <taxon>Eukaryota</taxon>
        <taxon>Metazoa</taxon>
        <taxon>Chordata</taxon>
        <taxon>Craniata</taxon>
        <taxon>Vertebrata</taxon>
        <taxon>Euteleostomi</taxon>
        <taxon>Actinopterygii</taxon>
        <taxon>Neopterygii</taxon>
        <taxon>Teleostei</taxon>
        <taxon>Ostariophysi</taxon>
        <taxon>Siluriformes</taxon>
        <taxon>Clariidae</taxon>
        <taxon>Clarias</taxon>
    </lineage>
</organism>
<comment type="subcellular location">
    <subcellularLocation>
        <location evidence="1">Membrane</location>
    </subcellularLocation>
</comment>
<feature type="region of interest" description="Disordered" evidence="4">
    <location>
        <begin position="110"/>
        <end position="132"/>
    </location>
</feature>
<dbReference type="Gene3D" id="2.60.40.10">
    <property type="entry name" value="Immunoglobulins"/>
    <property type="match status" value="1"/>
</dbReference>
<evidence type="ECO:0000256" key="5">
    <source>
        <dbReference type="SAM" id="Phobius"/>
    </source>
</evidence>